<feature type="compositionally biased region" description="Low complexity" evidence="5">
    <location>
        <begin position="236"/>
        <end position="261"/>
    </location>
</feature>
<feature type="region of interest" description="Disordered" evidence="5">
    <location>
        <begin position="44"/>
        <end position="182"/>
    </location>
</feature>
<keyword evidence="9" id="KW-1185">Reference proteome</keyword>
<evidence type="ECO:0000259" key="7">
    <source>
        <dbReference type="PROSITE" id="PS50056"/>
    </source>
</evidence>
<dbReference type="EC" id="3.1.3.48" evidence="2"/>
<dbReference type="EMBL" id="PDLM01000008">
    <property type="protein sequence ID" value="RDW71090.1"/>
    <property type="molecule type" value="Genomic_DNA"/>
</dbReference>
<dbReference type="Proteomes" id="UP000256645">
    <property type="component" value="Unassembled WGS sequence"/>
</dbReference>
<feature type="domain" description="Tyrosine specific protein phosphatases" evidence="7">
    <location>
        <begin position="497"/>
        <end position="556"/>
    </location>
</feature>
<evidence type="ECO:0000313" key="8">
    <source>
        <dbReference type="EMBL" id="RDW71090.1"/>
    </source>
</evidence>
<feature type="region of interest" description="Disordered" evidence="5">
    <location>
        <begin position="718"/>
        <end position="750"/>
    </location>
</feature>
<feature type="compositionally biased region" description="Polar residues" evidence="5">
    <location>
        <begin position="611"/>
        <end position="633"/>
    </location>
</feature>
<evidence type="ECO:0000256" key="3">
    <source>
        <dbReference type="ARBA" id="ARBA00022801"/>
    </source>
</evidence>
<evidence type="ECO:0000256" key="4">
    <source>
        <dbReference type="ARBA" id="ARBA00022912"/>
    </source>
</evidence>
<dbReference type="CDD" id="cd14521">
    <property type="entry name" value="DSP_fungal_SDP1-like"/>
    <property type="match status" value="1"/>
</dbReference>
<keyword evidence="3" id="KW-0378">Hydrolase</keyword>
<feature type="region of interest" description="Disordered" evidence="5">
    <location>
        <begin position="207"/>
        <end position="273"/>
    </location>
</feature>
<dbReference type="GO" id="GO:0005634">
    <property type="term" value="C:nucleus"/>
    <property type="evidence" value="ECO:0007669"/>
    <property type="project" value="TreeGrafter"/>
</dbReference>
<dbReference type="InterPro" id="IPR000387">
    <property type="entry name" value="Tyr_Pase_dom"/>
</dbReference>
<dbReference type="GO" id="GO:0005829">
    <property type="term" value="C:cytosol"/>
    <property type="evidence" value="ECO:0007669"/>
    <property type="project" value="TreeGrafter"/>
</dbReference>
<dbReference type="STRING" id="1849047.A0A3D8RAT1"/>
<feature type="region of interest" description="Disordered" evidence="5">
    <location>
        <begin position="586"/>
        <end position="638"/>
    </location>
</feature>
<dbReference type="InterPro" id="IPR016130">
    <property type="entry name" value="Tyr_Pase_AS"/>
</dbReference>
<proteinExistence type="inferred from homology"/>
<evidence type="ECO:0000313" key="9">
    <source>
        <dbReference type="Proteomes" id="UP000256645"/>
    </source>
</evidence>
<protein>
    <recommendedName>
        <fullName evidence="2">protein-tyrosine-phosphatase</fullName>
        <ecNumber evidence="2">3.1.3.48</ecNumber>
    </recommendedName>
</protein>
<accession>A0A3D8RAT1</accession>
<dbReference type="GO" id="GO:0017017">
    <property type="term" value="F:MAP kinase tyrosine/serine/threonine phosphatase activity"/>
    <property type="evidence" value="ECO:0007669"/>
    <property type="project" value="TreeGrafter"/>
</dbReference>
<dbReference type="PROSITE" id="PS50054">
    <property type="entry name" value="TYR_PHOSPHATASE_DUAL"/>
    <property type="match status" value="1"/>
</dbReference>
<feature type="compositionally biased region" description="Low complexity" evidence="5">
    <location>
        <begin position="148"/>
        <end position="182"/>
    </location>
</feature>
<reference evidence="8 9" key="1">
    <citation type="journal article" date="2018" name="IMA Fungus">
        <title>IMA Genome-F 9: Draft genome sequence of Annulohypoxylon stygium, Aspergillus mulundensis, Berkeleyomyces basicola (syn. Thielaviopsis basicola), Ceratocystis smalleyi, two Cercospora beticola strains, Coleophoma cylindrospora, Fusarium fracticaudum, Phialophora cf. hyalina, and Morchella septimelata.</title>
        <authorList>
            <person name="Wingfield B.D."/>
            <person name="Bills G.F."/>
            <person name="Dong Y."/>
            <person name="Huang W."/>
            <person name="Nel W.J."/>
            <person name="Swalarsk-Parry B.S."/>
            <person name="Vaghefi N."/>
            <person name="Wilken P.M."/>
            <person name="An Z."/>
            <person name="de Beer Z.W."/>
            <person name="De Vos L."/>
            <person name="Chen L."/>
            <person name="Duong T.A."/>
            <person name="Gao Y."/>
            <person name="Hammerbacher A."/>
            <person name="Kikkert J.R."/>
            <person name="Li Y."/>
            <person name="Li H."/>
            <person name="Li K."/>
            <person name="Li Q."/>
            <person name="Liu X."/>
            <person name="Ma X."/>
            <person name="Naidoo K."/>
            <person name="Pethybridge S.J."/>
            <person name="Sun J."/>
            <person name="Steenkamp E.T."/>
            <person name="van der Nest M.A."/>
            <person name="van Wyk S."/>
            <person name="Wingfield M.J."/>
            <person name="Xiong C."/>
            <person name="Yue Q."/>
            <person name="Zhang X."/>
        </authorList>
    </citation>
    <scope>NUCLEOTIDE SEQUENCE [LARGE SCALE GENOMIC DNA]</scope>
    <source>
        <strain evidence="8 9">BP6252</strain>
    </source>
</reference>
<dbReference type="Gene3D" id="3.90.190.10">
    <property type="entry name" value="Protein tyrosine phosphatase superfamily"/>
    <property type="match status" value="1"/>
</dbReference>
<dbReference type="GO" id="GO:0043409">
    <property type="term" value="P:negative regulation of MAPK cascade"/>
    <property type="evidence" value="ECO:0007669"/>
    <property type="project" value="TreeGrafter"/>
</dbReference>
<dbReference type="SUPFAM" id="SSF52799">
    <property type="entry name" value="(Phosphotyrosine protein) phosphatases II"/>
    <property type="match status" value="1"/>
</dbReference>
<dbReference type="PROSITE" id="PS50056">
    <property type="entry name" value="TYR_PHOSPHATASE_2"/>
    <property type="match status" value="1"/>
</dbReference>
<feature type="compositionally biased region" description="Polar residues" evidence="5">
    <location>
        <begin position="1"/>
        <end position="12"/>
    </location>
</feature>
<dbReference type="AlphaFoldDB" id="A0A3D8RAT1"/>
<evidence type="ECO:0000256" key="1">
    <source>
        <dbReference type="ARBA" id="ARBA00008601"/>
    </source>
</evidence>
<feature type="region of interest" description="Disordered" evidence="5">
    <location>
        <begin position="1"/>
        <end position="25"/>
    </location>
</feature>
<comment type="similarity">
    <text evidence="1">Belongs to the protein-tyrosine phosphatase family. Non-receptor class dual specificity subfamily.</text>
</comment>
<feature type="compositionally biased region" description="Low complexity" evidence="5">
    <location>
        <begin position="112"/>
        <end position="130"/>
    </location>
</feature>
<dbReference type="PANTHER" id="PTHR10159:SF519">
    <property type="entry name" value="DUAL SPECIFICITY PROTEIN PHOSPHATASE MPK3"/>
    <property type="match status" value="1"/>
</dbReference>
<dbReference type="InterPro" id="IPR000340">
    <property type="entry name" value="Dual-sp_phosphatase_cat-dom"/>
</dbReference>
<dbReference type="OrthoDB" id="426001at2759"/>
<name>A0A3D8RAT1_9HELO</name>
<gene>
    <name evidence="8" type="ORF">BP6252_07653</name>
</gene>
<feature type="domain" description="Tyrosine-protein phosphatase" evidence="6">
    <location>
        <begin position="427"/>
        <end position="577"/>
    </location>
</feature>
<sequence>MAPLSSLQSANGPTLKRSFPAHSHTLSIERGCSIETDRYIDGQLVQAQASKRRQSPSGRYSKMPSASGPRNYENHIPSFMSVYGMDSKPQERDALEAPSMRLAGPTSYSSSQTNTPPITQPPTQQTNEEPGNSPAQSQSLQYRDRSLTHTSDSTESSPTTTISTVDSCSLSDPSPSSSPESPITLVPLSSFVSTSFNLDQFTNLKMSDSTTTIRPPATSERPMTSPSPRRWKNPKSLALNLNSSADSLSQTSEPSSPSPSFIKPPTPQARRKPSLLSLNTGAANKNFLAPAPLGLAGNLVSPGLHQRRSLKHSMSSPQMICTPSFGPKGGMTLGGDRGNSRLGLSSTIHEDTDHEVSGVQMATRVPGVDVGGDEFDRRRFVEDDKSDGYPNGPILMHDPNVHLFSEPKLEDAIKFDVVFNVAREVKNPFQVADEAREAQSPTTMPTPDTALSTFSFKTAFEVQPEDSGPETPTTPKPMDRRPEYIHLPWDHNTNITDQLWGLCERIEASVKDGKKVLVHCQQGASRSATLIIAYIMYKNPDWSSDKARAFAKARSEWVNPNMSLLFCLNDFKKIVDQKNADKLAAKKPIHRPTLSADSLLQEAPPTPSRARGNSTPNAPTPPVSTENASGAQSTRRRGSFDFGFSSIPMLAKPELAPAEADSWESGLMSPRLTEMTSHSLQQTLHFSRPFTTVPTVHAVPPTPGLFSPRQMEFPRNIFSHEAPSPPAVEDPRSPPTKGEAPIIRSIDDIL</sequence>
<evidence type="ECO:0000256" key="5">
    <source>
        <dbReference type="SAM" id="MobiDB-lite"/>
    </source>
</evidence>
<dbReference type="InterPro" id="IPR020422">
    <property type="entry name" value="TYR_PHOSPHATASE_DUAL_dom"/>
</dbReference>
<dbReference type="InterPro" id="IPR029021">
    <property type="entry name" value="Prot-tyrosine_phosphatase-like"/>
</dbReference>
<organism evidence="8 9">
    <name type="scientific">Coleophoma cylindrospora</name>
    <dbReference type="NCBI Taxonomy" id="1849047"/>
    <lineage>
        <taxon>Eukaryota</taxon>
        <taxon>Fungi</taxon>
        <taxon>Dikarya</taxon>
        <taxon>Ascomycota</taxon>
        <taxon>Pezizomycotina</taxon>
        <taxon>Leotiomycetes</taxon>
        <taxon>Helotiales</taxon>
        <taxon>Dermateaceae</taxon>
        <taxon>Coleophoma</taxon>
    </lineage>
</organism>
<dbReference type="GO" id="GO:0033550">
    <property type="term" value="F:MAP kinase tyrosine phosphatase activity"/>
    <property type="evidence" value="ECO:0007669"/>
    <property type="project" value="TreeGrafter"/>
</dbReference>
<dbReference type="GO" id="GO:0008330">
    <property type="term" value="F:protein tyrosine/threonine phosphatase activity"/>
    <property type="evidence" value="ECO:0007669"/>
    <property type="project" value="TreeGrafter"/>
</dbReference>
<evidence type="ECO:0000259" key="6">
    <source>
        <dbReference type="PROSITE" id="PS50054"/>
    </source>
</evidence>
<keyword evidence="4" id="KW-0904">Protein phosphatase</keyword>
<comment type="caution">
    <text evidence="8">The sequence shown here is derived from an EMBL/GenBank/DDBJ whole genome shotgun (WGS) entry which is preliminary data.</text>
</comment>
<dbReference type="Pfam" id="PF00782">
    <property type="entry name" value="DSPc"/>
    <property type="match status" value="1"/>
</dbReference>
<dbReference type="SMART" id="SM00195">
    <property type="entry name" value="DSPc"/>
    <property type="match status" value="1"/>
</dbReference>
<evidence type="ECO:0000256" key="2">
    <source>
        <dbReference type="ARBA" id="ARBA00013064"/>
    </source>
</evidence>
<dbReference type="PANTHER" id="PTHR10159">
    <property type="entry name" value="DUAL SPECIFICITY PROTEIN PHOSPHATASE"/>
    <property type="match status" value="1"/>
</dbReference>
<dbReference type="PROSITE" id="PS00383">
    <property type="entry name" value="TYR_PHOSPHATASE_1"/>
    <property type="match status" value="1"/>
</dbReference>